<sequence>MPRYASMIKEGMIKRGHSVQIWTPKPYFYNLPLRCALKKWLGYLDQYVLFPLEVKLKLKECTTDTLFVFADQALGPWVPLVRDRSHIVHCHDFLALKSALGIVPENITGTTGKIYQNFIRKGFSKGKNFISISQKTQDDLHSLHQGKIEISEVVYNGLNRPFQQLDRDKSRVTLGDQLQLDLSKGYVVHVGGNQYYKNRKGVIEIYSAWRLTSQFNLPLLLIGEAPSTELEGVFQNSPFKNDIHFIAGLGDDYINKAYSGANCLLFPSLDEGFGWPIAEAMACGCPVITTDEAPMTEVAGQVAFLISRKPMNPVLVNDWAVNSAKQISKIMELSVEERQLCVNAGFNQVKKFNTAASLDKIEEFYELVLNTKK</sequence>
<dbReference type="GO" id="GO:0009103">
    <property type="term" value="P:lipopolysaccharide biosynthetic process"/>
    <property type="evidence" value="ECO:0007669"/>
    <property type="project" value="TreeGrafter"/>
</dbReference>
<dbReference type="InterPro" id="IPR001296">
    <property type="entry name" value="Glyco_trans_1"/>
</dbReference>
<evidence type="ECO:0000256" key="1">
    <source>
        <dbReference type="ARBA" id="ARBA00022679"/>
    </source>
</evidence>
<protein>
    <submittedName>
        <fullName evidence="3">Glycosyltransferase</fullName>
    </submittedName>
</protein>
<dbReference type="SUPFAM" id="SSF53756">
    <property type="entry name" value="UDP-Glycosyltransferase/glycogen phosphorylase"/>
    <property type="match status" value="1"/>
</dbReference>
<dbReference type="GO" id="GO:0016757">
    <property type="term" value="F:glycosyltransferase activity"/>
    <property type="evidence" value="ECO:0007669"/>
    <property type="project" value="InterPro"/>
</dbReference>
<dbReference type="AlphaFoldDB" id="A0AB39WQG1"/>
<evidence type="ECO:0000259" key="2">
    <source>
        <dbReference type="Pfam" id="PF00534"/>
    </source>
</evidence>
<dbReference type="EMBL" id="CP165627">
    <property type="protein sequence ID" value="XDV02388.1"/>
    <property type="molecule type" value="Genomic_DNA"/>
</dbReference>
<accession>A0AB39WQG1</accession>
<feature type="domain" description="Glycosyl transferase family 1" evidence="2">
    <location>
        <begin position="178"/>
        <end position="300"/>
    </location>
</feature>
<dbReference type="PANTHER" id="PTHR46401">
    <property type="entry name" value="GLYCOSYLTRANSFERASE WBBK-RELATED"/>
    <property type="match status" value="1"/>
</dbReference>
<proteinExistence type="predicted"/>
<dbReference type="Pfam" id="PF00534">
    <property type="entry name" value="Glycos_transf_1"/>
    <property type="match status" value="1"/>
</dbReference>
<dbReference type="Gene3D" id="3.40.50.2000">
    <property type="entry name" value="Glycogen Phosphorylase B"/>
    <property type="match status" value="2"/>
</dbReference>
<gene>
    <name evidence="3" type="ORF">AB3G32_01710</name>
</gene>
<keyword evidence="1" id="KW-0808">Transferase</keyword>
<evidence type="ECO:0000313" key="3">
    <source>
        <dbReference type="EMBL" id="XDV02388.1"/>
    </source>
</evidence>
<dbReference type="PANTHER" id="PTHR46401:SF2">
    <property type="entry name" value="GLYCOSYLTRANSFERASE WBBK-RELATED"/>
    <property type="match status" value="1"/>
</dbReference>
<reference evidence="3" key="1">
    <citation type="submission" date="2024-07" db="EMBL/GenBank/DDBJ databases">
        <authorList>
            <person name="Biller S.J."/>
        </authorList>
    </citation>
    <scope>NUCLEOTIDE SEQUENCE</scope>
    <source>
        <strain evidence="3">WC2429</strain>
    </source>
</reference>
<name>A0AB39WQG1_9FLAO</name>
<organism evidence="3">
    <name type="scientific">Flavobacterium sp. WC2429</name>
    <dbReference type="NCBI Taxonomy" id="3234140"/>
    <lineage>
        <taxon>Bacteria</taxon>
        <taxon>Pseudomonadati</taxon>
        <taxon>Bacteroidota</taxon>
        <taxon>Flavobacteriia</taxon>
        <taxon>Flavobacteriales</taxon>
        <taxon>Flavobacteriaceae</taxon>
        <taxon>Flavobacterium</taxon>
    </lineage>
</organism>
<dbReference type="RefSeq" id="WP_369765674.1">
    <property type="nucleotide sequence ID" value="NZ_CP165627.1"/>
</dbReference>